<comment type="subcellular location">
    <subcellularLocation>
        <location evidence="2">Cytoplasm</location>
        <location evidence="2">Stress granule</location>
    </subcellularLocation>
    <subcellularLocation>
        <location evidence="1">Nucleus</location>
    </subcellularLocation>
</comment>
<dbReference type="Proteomes" id="UP000007875">
    <property type="component" value="Unassembled WGS sequence"/>
</dbReference>
<keyword evidence="4" id="KW-0963">Cytoplasm</keyword>
<evidence type="ECO:0000256" key="4">
    <source>
        <dbReference type="ARBA" id="ARBA00022490"/>
    </source>
</evidence>
<dbReference type="GO" id="GO:0010494">
    <property type="term" value="C:cytoplasmic stress granule"/>
    <property type="evidence" value="ECO:0007669"/>
    <property type="project" value="UniProtKB-SubCell"/>
</dbReference>
<dbReference type="FunCoup" id="H2YYJ0">
    <property type="interactions" value="1"/>
</dbReference>
<dbReference type="Ensembl" id="ENSCSAVT00000010527.1">
    <property type="protein sequence ID" value="ENSCSAVP00000010401.1"/>
    <property type="gene ID" value="ENSCSAVG00000006132.1"/>
</dbReference>
<evidence type="ECO:0000256" key="5">
    <source>
        <dbReference type="ARBA" id="ARBA00023242"/>
    </source>
</evidence>
<name>H2YYJ0_CIOSA</name>
<dbReference type="GeneTree" id="ENSGT00730000114120"/>
<dbReference type="InParanoid" id="H2YYJ0"/>
<dbReference type="STRING" id="51511.ENSCSAVP00000010401"/>
<dbReference type="Pfam" id="PF14799">
    <property type="entry name" value="FAM195"/>
    <property type="match status" value="1"/>
</dbReference>
<sequence length="133" mass="15257">MYGIGNKPQNKHKTVPSLRHADKISPTAERDSQWATSGMGVQKLHFNNSGKRTSRSNSMMSNTLDPITQQHEENVTALSDEWEKVKADLNRNEEQKTSGTIQYVERHQNPNMADFQPFDLEQFWGQRILSNVN</sequence>
<evidence type="ECO:0000256" key="3">
    <source>
        <dbReference type="ARBA" id="ARBA00010821"/>
    </source>
</evidence>
<reference evidence="7" key="3">
    <citation type="submission" date="2025-09" db="UniProtKB">
        <authorList>
            <consortium name="Ensembl"/>
        </authorList>
    </citation>
    <scope>IDENTIFICATION</scope>
</reference>
<protein>
    <recommendedName>
        <fullName evidence="9">MAPK regulated corepressor interacting protein 2</fullName>
    </recommendedName>
</protein>
<evidence type="ECO:0000313" key="7">
    <source>
        <dbReference type="Ensembl" id="ENSCSAVP00000010401.1"/>
    </source>
</evidence>
<accession>H2YYJ0</accession>
<reference evidence="7" key="2">
    <citation type="submission" date="2025-08" db="UniProtKB">
        <authorList>
            <consortium name="Ensembl"/>
        </authorList>
    </citation>
    <scope>IDENTIFICATION</scope>
</reference>
<proteinExistence type="inferred from homology"/>
<reference evidence="8" key="1">
    <citation type="submission" date="2003-08" db="EMBL/GenBank/DDBJ databases">
        <authorList>
            <person name="Birren B."/>
            <person name="Nusbaum C."/>
            <person name="Abebe A."/>
            <person name="Abouelleil A."/>
            <person name="Adekoya E."/>
            <person name="Ait-zahra M."/>
            <person name="Allen N."/>
            <person name="Allen T."/>
            <person name="An P."/>
            <person name="Anderson M."/>
            <person name="Anderson S."/>
            <person name="Arachchi H."/>
            <person name="Armbruster J."/>
            <person name="Bachantsang P."/>
            <person name="Baldwin J."/>
            <person name="Barry A."/>
            <person name="Bayul T."/>
            <person name="Blitshsteyn B."/>
            <person name="Bloom T."/>
            <person name="Blye J."/>
            <person name="Boguslavskiy L."/>
            <person name="Borowsky M."/>
            <person name="Boukhgalter B."/>
            <person name="Brunache A."/>
            <person name="Butler J."/>
            <person name="Calixte N."/>
            <person name="Calvo S."/>
            <person name="Camarata J."/>
            <person name="Campo K."/>
            <person name="Chang J."/>
            <person name="Cheshatsang Y."/>
            <person name="Citroen M."/>
            <person name="Collymore A."/>
            <person name="Considine T."/>
            <person name="Cook A."/>
            <person name="Cooke P."/>
            <person name="Corum B."/>
            <person name="Cuomo C."/>
            <person name="David R."/>
            <person name="Dawoe T."/>
            <person name="Degray S."/>
            <person name="Dodge S."/>
            <person name="Dooley K."/>
            <person name="Dorje P."/>
            <person name="Dorjee K."/>
            <person name="Dorris L."/>
            <person name="Duffey N."/>
            <person name="Dupes A."/>
            <person name="Elkins T."/>
            <person name="Engels R."/>
            <person name="Erickson J."/>
            <person name="Farina A."/>
            <person name="Faro S."/>
            <person name="Ferreira P."/>
            <person name="Fischer H."/>
            <person name="Fitzgerald M."/>
            <person name="Foley K."/>
            <person name="Gage D."/>
            <person name="Galagan J."/>
            <person name="Gearin G."/>
            <person name="Gnerre S."/>
            <person name="Gnirke A."/>
            <person name="Goyette A."/>
            <person name="Graham J."/>
            <person name="Grandbois E."/>
            <person name="Gyaltsen K."/>
            <person name="Hafez N."/>
            <person name="Hagopian D."/>
            <person name="Hagos B."/>
            <person name="Hall J."/>
            <person name="Hatcher B."/>
            <person name="Heller A."/>
            <person name="Higgins H."/>
            <person name="Honan T."/>
            <person name="Horn A."/>
            <person name="Houde N."/>
            <person name="Hughes L."/>
            <person name="Hulme W."/>
            <person name="Husby E."/>
            <person name="Iliev I."/>
            <person name="Jaffe D."/>
            <person name="Jones C."/>
            <person name="Kamal M."/>
            <person name="Kamat A."/>
            <person name="Kamvysselis M."/>
            <person name="Karlsson E."/>
            <person name="Kells C."/>
            <person name="Kieu A."/>
            <person name="Kisner P."/>
            <person name="Kodira C."/>
            <person name="Kulbokas E."/>
            <person name="Labutti K."/>
            <person name="Lama D."/>
            <person name="Landers T."/>
            <person name="Leger J."/>
            <person name="Levine S."/>
            <person name="Lewis D."/>
            <person name="Lewis T."/>
            <person name="Lindblad-toh K."/>
            <person name="Liu X."/>
            <person name="Lokyitsang T."/>
            <person name="Lokyitsang Y."/>
            <person name="Lucien O."/>
            <person name="Lui A."/>
            <person name="Ma L.J."/>
            <person name="Mabbitt R."/>
            <person name="Macdonald J."/>
            <person name="Maclean C."/>
            <person name="Major J."/>
            <person name="Manning J."/>
            <person name="Marabella R."/>
            <person name="Maru K."/>
            <person name="Matthews C."/>
            <person name="Mauceli E."/>
            <person name="Mccarthy M."/>
            <person name="Mcdonough S."/>
            <person name="Mcghee T."/>
            <person name="Meldrim J."/>
            <person name="Meneus L."/>
            <person name="Mesirov J."/>
            <person name="Mihalev A."/>
            <person name="Mihova T."/>
            <person name="Mikkelsen T."/>
            <person name="Mlenga V."/>
            <person name="Moru K."/>
            <person name="Mozes J."/>
            <person name="Mulrain L."/>
            <person name="Munson G."/>
            <person name="Naylor J."/>
            <person name="Newes C."/>
            <person name="Nguyen C."/>
            <person name="Nguyen N."/>
            <person name="Nguyen T."/>
            <person name="Nicol R."/>
            <person name="Nielsen C."/>
            <person name="Nizzari M."/>
            <person name="Norbu C."/>
            <person name="Norbu N."/>
            <person name="O'donnell P."/>
            <person name="Okoawo O."/>
            <person name="O'leary S."/>
            <person name="Omotosho B."/>
            <person name="O'neill K."/>
            <person name="Osman S."/>
            <person name="Parker S."/>
            <person name="Perrin D."/>
            <person name="Phunkhang P."/>
            <person name="Piqani B."/>
            <person name="Purcell S."/>
            <person name="Rachupka T."/>
            <person name="Ramasamy U."/>
            <person name="Rameau R."/>
            <person name="Ray V."/>
            <person name="Raymond C."/>
            <person name="Retta R."/>
            <person name="Richardson S."/>
            <person name="Rise C."/>
            <person name="Rodriguez J."/>
            <person name="Rogers J."/>
            <person name="Rogov P."/>
            <person name="Rutman M."/>
            <person name="Schupbach R."/>
            <person name="Seaman C."/>
            <person name="Settipalli S."/>
            <person name="Sharpe T."/>
            <person name="Sheridan J."/>
            <person name="Sherpa N."/>
            <person name="Shi J."/>
            <person name="Smirnov S."/>
            <person name="Smith C."/>
            <person name="Sougnez C."/>
            <person name="Spencer B."/>
            <person name="Stalker J."/>
            <person name="Stange-thomann N."/>
            <person name="Stavropoulos S."/>
            <person name="Stetson K."/>
            <person name="Stone C."/>
            <person name="Stone S."/>
            <person name="Stubbs M."/>
            <person name="Talamas J."/>
            <person name="Tchuinga P."/>
            <person name="Tenzing P."/>
            <person name="Tesfaye S."/>
            <person name="Theodore J."/>
            <person name="Thoulutsang Y."/>
            <person name="Topham K."/>
            <person name="Towey S."/>
            <person name="Tsamla T."/>
            <person name="Tsomo N."/>
            <person name="Vallee D."/>
            <person name="Vassiliev H."/>
            <person name="Venkataraman V."/>
            <person name="Vinson J."/>
            <person name="Vo A."/>
            <person name="Wade C."/>
            <person name="Wang S."/>
            <person name="Wangchuk T."/>
            <person name="Wangdi T."/>
            <person name="Whittaker C."/>
            <person name="Wilkinson J."/>
            <person name="Wu Y."/>
            <person name="Wyman D."/>
            <person name="Yadav S."/>
            <person name="Yang S."/>
            <person name="Yang X."/>
            <person name="Yeager S."/>
            <person name="Yee E."/>
            <person name="Young G."/>
            <person name="Zainoun J."/>
            <person name="Zembeck L."/>
            <person name="Zimmer A."/>
            <person name="Zody M."/>
            <person name="Lander E."/>
        </authorList>
    </citation>
    <scope>NUCLEOTIDE SEQUENCE [LARGE SCALE GENOMIC DNA]</scope>
</reference>
<dbReference type="eggNOG" id="ENOG502RZDA">
    <property type="taxonomic scope" value="Eukaryota"/>
</dbReference>
<evidence type="ECO:0000256" key="2">
    <source>
        <dbReference type="ARBA" id="ARBA00004210"/>
    </source>
</evidence>
<dbReference type="GO" id="GO:0005634">
    <property type="term" value="C:nucleus"/>
    <property type="evidence" value="ECO:0007669"/>
    <property type="project" value="UniProtKB-SubCell"/>
</dbReference>
<evidence type="ECO:0000313" key="8">
    <source>
        <dbReference type="Proteomes" id="UP000007875"/>
    </source>
</evidence>
<dbReference type="HOGENOM" id="CLU_1906017_0_0_1"/>
<evidence type="ECO:0000256" key="1">
    <source>
        <dbReference type="ARBA" id="ARBA00004123"/>
    </source>
</evidence>
<dbReference type="OMA" id="TIPAHRH"/>
<feature type="compositionally biased region" description="Polar residues" evidence="6">
    <location>
        <begin position="45"/>
        <end position="62"/>
    </location>
</feature>
<dbReference type="InterPro" id="IPR029428">
    <property type="entry name" value="MCRIP"/>
</dbReference>
<feature type="compositionally biased region" description="Basic and acidic residues" evidence="6">
    <location>
        <begin position="19"/>
        <end position="32"/>
    </location>
</feature>
<organism evidence="7 8">
    <name type="scientific">Ciona savignyi</name>
    <name type="common">Pacific transparent sea squirt</name>
    <dbReference type="NCBI Taxonomy" id="51511"/>
    <lineage>
        <taxon>Eukaryota</taxon>
        <taxon>Metazoa</taxon>
        <taxon>Chordata</taxon>
        <taxon>Tunicata</taxon>
        <taxon>Ascidiacea</taxon>
        <taxon>Phlebobranchia</taxon>
        <taxon>Cionidae</taxon>
        <taxon>Ciona</taxon>
    </lineage>
</organism>
<evidence type="ECO:0008006" key="9">
    <source>
        <dbReference type="Google" id="ProtNLM"/>
    </source>
</evidence>
<comment type="similarity">
    <text evidence="3">Belongs to the MCRIP family.</text>
</comment>
<feature type="region of interest" description="Disordered" evidence="6">
    <location>
        <begin position="1"/>
        <end position="62"/>
    </location>
</feature>
<dbReference type="AlphaFoldDB" id="H2YYJ0"/>
<keyword evidence="5" id="KW-0539">Nucleus</keyword>
<evidence type="ECO:0000256" key="6">
    <source>
        <dbReference type="SAM" id="MobiDB-lite"/>
    </source>
</evidence>
<keyword evidence="8" id="KW-1185">Reference proteome</keyword>